<protein>
    <submittedName>
        <fullName evidence="2">Uncharacterized protein</fullName>
    </submittedName>
</protein>
<evidence type="ECO:0000256" key="1">
    <source>
        <dbReference type="SAM" id="MobiDB-lite"/>
    </source>
</evidence>
<name>A0AA88LH58_ARTSF</name>
<feature type="region of interest" description="Disordered" evidence="1">
    <location>
        <begin position="1"/>
        <end position="25"/>
    </location>
</feature>
<gene>
    <name evidence="2" type="ORF">QYM36_007565</name>
</gene>
<evidence type="ECO:0000313" key="3">
    <source>
        <dbReference type="Proteomes" id="UP001187531"/>
    </source>
</evidence>
<reference evidence="2" key="1">
    <citation type="submission" date="2023-07" db="EMBL/GenBank/DDBJ databases">
        <title>Chromosome-level genome assembly of Artemia franciscana.</title>
        <authorList>
            <person name="Jo E."/>
        </authorList>
    </citation>
    <scope>NUCLEOTIDE SEQUENCE</scope>
    <source>
        <tissue evidence="2">Whole body</tissue>
    </source>
</reference>
<accession>A0AA88LH58</accession>
<feature type="compositionally biased region" description="Low complexity" evidence="1">
    <location>
        <begin position="1"/>
        <end position="14"/>
    </location>
</feature>
<dbReference type="Proteomes" id="UP001187531">
    <property type="component" value="Unassembled WGS sequence"/>
</dbReference>
<comment type="caution">
    <text evidence="2">The sequence shown here is derived from an EMBL/GenBank/DDBJ whole genome shotgun (WGS) entry which is preliminary data.</text>
</comment>
<feature type="non-terminal residue" evidence="2">
    <location>
        <position position="78"/>
    </location>
</feature>
<dbReference type="EMBL" id="JAVRJZ010000001">
    <property type="protein sequence ID" value="KAK2726764.1"/>
    <property type="molecule type" value="Genomic_DNA"/>
</dbReference>
<organism evidence="2 3">
    <name type="scientific">Artemia franciscana</name>
    <name type="common">Brine shrimp</name>
    <name type="synonym">Artemia sanfranciscana</name>
    <dbReference type="NCBI Taxonomy" id="6661"/>
    <lineage>
        <taxon>Eukaryota</taxon>
        <taxon>Metazoa</taxon>
        <taxon>Ecdysozoa</taxon>
        <taxon>Arthropoda</taxon>
        <taxon>Crustacea</taxon>
        <taxon>Branchiopoda</taxon>
        <taxon>Anostraca</taxon>
        <taxon>Artemiidae</taxon>
        <taxon>Artemia</taxon>
    </lineage>
</organism>
<keyword evidence="3" id="KW-1185">Reference proteome</keyword>
<evidence type="ECO:0000313" key="2">
    <source>
        <dbReference type="EMBL" id="KAK2726764.1"/>
    </source>
</evidence>
<proteinExistence type="predicted"/>
<dbReference type="AlphaFoldDB" id="A0AA88LH58"/>
<sequence>MSTTTMASRSSTLTRPPPGTKLKIPRPQQCTALFEAMLGALRECISITESDIANLKLSLDNVHNLSGTSQGKAYDLDK</sequence>